<evidence type="ECO:0000256" key="1">
    <source>
        <dbReference type="SAM" id="Phobius"/>
    </source>
</evidence>
<proteinExistence type="predicted"/>
<name>J8ZUF2_EDHAE</name>
<gene>
    <name evidence="2" type="ORF">EDEG_00212</name>
</gene>
<feature type="transmembrane region" description="Helical" evidence="1">
    <location>
        <begin position="86"/>
        <end position="105"/>
    </location>
</feature>
<keyword evidence="3" id="KW-1185">Reference proteome</keyword>
<reference evidence="3" key="2">
    <citation type="submission" date="2015-07" db="EMBL/GenBank/DDBJ databases">
        <title>Contrasting host-pathogen interactions and genome evolution in two generalist and specialist microsporidian pathogens of mosquitoes.</title>
        <authorList>
            <consortium name="The Broad Institute Genomics Platform"/>
            <consortium name="The Broad Institute Genome Sequencing Center for Infectious Disease"/>
            <person name="Cuomo C.A."/>
            <person name="Sanscrainte N.D."/>
            <person name="Goldberg J.M."/>
            <person name="Heiman D."/>
            <person name="Young S."/>
            <person name="Zeng Q."/>
            <person name="Becnel J.J."/>
            <person name="Birren B.W."/>
        </authorList>
    </citation>
    <scope>NUCLEOTIDE SEQUENCE [LARGE SCALE GENOMIC DNA]</scope>
    <source>
        <strain evidence="3">USNM 41457</strain>
    </source>
</reference>
<organism evidence="2 3">
    <name type="scientific">Edhazardia aedis (strain USNM 41457)</name>
    <name type="common">Microsporidian parasite</name>
    <dbReference type="NCBI Taxonomy" id="1003232"/>
    <lineage>
        <taxon>Eukaryota</taxon>
        <taxon>Fungi</taxon>
        <taxon>Fungi incertae sedis</taxon>
        <taxon>Microsporidia</taxon>
        <taxon>Edhazardia</taxon>
    </lineage>
</organism>
<protein>
    <submittedName>
        <fullName evidence="2">Uncharacterized protein</fullName>
    </submittedName>
</protein>
<dbReference type="EMBL" id="AFBI03000002">
    <property type="protein sequence ID" value="EJW03303.1"/>
    <property type="molecule type" value="Genomic_DNA"/>
</dbReference>
<keyword evidence="1" id="KW-1133">Transmembrane helix</keyword>
<dbReference type="Proteomes" id="UP000003163">
    <property type="component" value="Unassembled WGS sequence"/>
</dbReference>
<comment type="caution">
    <text evidence="2">The sequence shown here is derived from an EMBL/GenBank/DDBJ whole genome shotgun (WGS) entry which is preliminary data.</text>
</comment>
<keyword evidence="1" id="KW-0812">Transmembrane</keyword>
<keyword evidence="1" id="KW-0472">Membrane</keyword>
<dbReference type="AlphaFoldDB" id="J8ZUF2"/>
<sequence length="108" mass="13270">MEYLLKCYFCKKIGSYLYDHLKRSKMQKINHSLSSRFLNFLLVNLVHKKTVNIKKWCCYVSKKSNFSFFIKYSSKKMFLKCEINNFNLLLIFYLDFNIFLYIIYYRCS</sequence>
<dbReference type="InParanoid" id="J8ZUF2"/>
<accession>J8ZUF2</accession>
<dbReference type="HOGENOM" id="CLU_2196917_0_0_1"/>
<evidence type="ECO:0000313" key="2">
    <source>
        <dbReference type="EMBL" id="EJW03303.1"/>
    </source>
</evidence>
<evidence type="ECO:0000313" key="3">
    <source>
        <dbReference type="Proteomes" id="UP000003163"/>
    </source>
</evidence>
<reference evidence="2 3" key="1">
    <citation type="submission" date="2011-08" db="EMBL/GenBank/DDBJ databases">
        <authorList>
            <person name="Liu Z.J."/>
            <person name="Shi F.L."/>
            <person name="Lu J.Q."/>
            <person name="Li M."/>
            <person name="Wang Z.L."/>
        </authorList>
    </citation>
    <scope>NUCLEOTIDE SEQUENCE [LARGE SCALE GENOMIC DNA]</scope>
    <source>
        <strain evidence="2 3">USNM 41457</strain>
    </source>
</reference>
<dbReference type="VEuPathDB" id="MicrosporidiaDB:EDEG_00212"/>